<evidence type="ECO:0000313" key="3">
    <source>
        <dbReference type="Proteomes" id="UP000639606"/>
    </source>
</evidence>
<dbReference type="AlphaFoldDB" id="A0A918EIR2"/>
<dbReference type="RefSeq" id="WP_189227741.1">
    <property type="nucleotide sequence ID" value="NZ_BMRG01000035.1"/>
</dbReference>
<dbReference type="InterPro" id="IPR044049">
    <property type="entry name" value="EccD_transm"/>
</dbReference>
<dbReference type="Proteomes" id="UP000639606">
    <property type="component" value="Unassembled WGS sequence"/>
</dbReference>
<accession>A0A918EIR2</accession>
<dbReference type="EMBL" id="BMRG01000035">
    <property type="protein sequence ID" value="GGP87465.1"/>
    <property type="molecule type" value="Genomic_DNA"/>
</dbReference>
<dbReference type="Pfam" id="PF19053">
    <property type="entry name" value="EccD"/>
    <property type="match status" value="1"/>
</dbReference>
<protein>
    <recommendedName>
        <fullName evidence="1">EccD-like transmembrane domain-containing protein</fullName>
    </recommendedName>
</protein>
<feature type="domain" description="EccD-like transmembrane" evidence="1">
    <location>
        <begin position="5"/>
        <end position="48"/>
    </location>
</feature>
<name>A0A918EIR2_9PSEU</name>
<comment type="caution">
    <text evidence="2">The sequence shown here is derived from an EMBL/GenBank/DDBJ whole genome shotgun (WGS) entry which is preliminary data.</text>
</comment>
<evidence type="ECO:0000313" key="2">
    <source>
        <dbReference type="EMBL" id="GGP87465.1"/>
    </source>
</evidence>
<gene>
    <name evidence="2" type="ORF">GCM10010185_71370</name>
</gene>
<sequence>MRLRYARRVVRDTPSPSIARWSNALEYAVPISVVPIAGSVLGVYQAVLDAVG</sequence>
<reference evidence="2" key="2">
    <citation type="submission" date="2020-09" db="EMBL/GenBank/DDBJ databases">
        <authorList>
            <person name="Sun Q."/>
            <person name="Ohkuma M."/>
        </authorList>
    </citation>
    <scope>NUCLEOTIDE SEQUENCE</scope>
    <source>
        <strain evidence="2">JCM 3313</strain>
    </source>
</reference>
<keyword evidence="3" id="KW-1185">Reference proteome</keyword>
<reference evidence="2" key="1">
    <citation type="journal article" date="2014" name="Int. J. Syst. Evol. Microbiol.">
        <title>Complete genome sequence of Corynebacterium casei LMG S-19264T (=DSM 44701T), isolated from a smear-ripened cheese.</title>
        <authorList>
            <consortium name="US DOE Joint Genome Institute (JGI-PGF)"/>
            <person name="Walter F."/>
            <person name="Albersmeier A."/>
            <person name="Kalinowski J."/>
            <person name="Ruckert C."/>
        </authorList>
    </citation>
    <scope>NUCLEOTIDE SEQUENCE</scope>
    <source>
        <strain evidence="2">JCM 3313</strain>
    </source>
</reference>
<proteinExistence type="predicted"/>
<evidence type="ECO:0000259" key="1">
    <source>
        <dbReference type="Pfam" id="PF19053"/>
    </source>
</evidence>
<organism evidence="2 3">
    <name type="scientific">Saccharothrix coeruleofusca</name>
    <dbReference type="NCBI Taxonomy" id="33919"/>
    <lineage>
        <taxon>Bacteria</taxon>
        <taxon>Bacillati</taxon>
        <taxon>Actinomycetota</taxon>
        <taxon>Actinomycetes</taxon>
        <taxon>Pseudonocardiales</taxon>
        <taxon>Pseudonocardiaceae</taxon>
        <taxon>Saccharothrix</taxon>
    </lineage>
</organism>